<gene>
    <name evidence="2" type="primary">LOC142163949</name>
</gene>
<evidence type="ECO:0000313" key="2">
    <source>
        <dbReference type="RefSeq" id="XP_075077205.1"/>
    </source>
</evidence>
<organism evidence="1 2">
    <name type="scientific">Nicotiana tabacum</name>
    <name type="common">Common tobacco</name>
    <dbReference type="NCBI Taxonomy" id="4097"/>
    <lineage>
        <taxon>Eukaryota</taxon>
        <taxon>Viridiplantae</taxon>
        <taxon>Streptophyta</taxon>
        <taxon>Embryophyta</taxon>
        <taxon>Tracheophyta</taxon>
        <taxon>Spermatophyta</taxon>
        <taxon>Magnoliopsida</taxon>
        <taxon>eudicotyledons</taxon>
        <taxon>Gunneridae</taxon>
        <taxon>Pentapetalae</taxon>
        <taxon>asterids</taxon>
        <taxon>lamiids</taxon>
        <taxon>Solanales</taxon>
        <taxon>Solanaceae</taxon>
        <taxon>Nicotianoideae</taxon>
        <taxon>Nicotianeae</taxon>
        <taxon>Nicotiana</taxon>
    </lineage>
</organism>
<accession>A0AC58RWV5</accession>
<name>A0AC58RWV5_TOBAC</name>
<protein>
    <submittedName>
        <fullName evidence="2">F-box protein At3g07870-like</fullName>
    </submittedName>
</protein>
<evidence type="ECO:0000313" key="1">
    <source>
        <dbReference type="Proteomes" id="UP000790787"/>
    </source>
</evidence>
<reference evidence="2" key="2">
    <citation type="submission" date="2025-08" db="UniProtKB">
        <authorList>
            <consortium name="RefSeq"/>
        </authorList>
    </citation>
    <scope>IDENTIFICATION</scope>
    <source>
        <tissue evidence="2">Leaf</tissue>
    </source>
</reference>
<reference evidence="1" key="1">
    <citation type="journal article" date="2014" name="Nat. Commun.">
        <title>The tobacco genome sequence and its comparison with those of tomato and potato.</title>
        <authorList>
            <person name="Sierro N."/>
            <person name="Battey J.N."/>
            <person name="Ouadi S."/>
            <person name="Bakaher N."/>
            <person name="Bovet L."/>
            <person name="Willig A."/>
            <person name="Goepfert S."/>
            <person name="Peitsch M.C."/>
            <person name="Ivanov N.V."/>
        </authorList>
    </citation>
    <scope>NUCLEOTIDE SEQUENCE [LARGE SCALE GENOMIC DNA]</scope>
</reference>
<dbReference type="RefSeq" id="XP_075077205.1">
    <property type="nucleotide sequence ID" value="XM_075221104.1"/>
</dbReference>
<sequence>MALQCFTWTTELLGSLFNIICKDEEDLAILGRLPDCLIIDILSRLPLDCLVRFQRDCRDLRALISTHDFAITTTIRKLHLRPELMINNKRWEQPPTLQCSCQGVLLFADPMRPTYYALNPITQEEVTIKHTPDPGKSCALYFCPLTRQFKLLYVQAQGSLCQYFVYMFKTQTWRKIHPSSTFNFLPYRNSHAVVNGALHWIMYSNLEQEGIPPCANGIMVFRMDKEELFAMPHPGSVCTSKKVHTTMTLLVKENCLSFCHLLVSEYAVDIWILEDYEMRAWNKRYKVNLFDKKSFPFSLPYILHGSASIDVYWWIMLINIQGGELLFYLRDRGLFSYNLDHNTVKIFELPQPKELYACRTYIESLLAIT</sequence>
<proteinExistence type="predicted"/>
<keyword evidence="1" id="KW-1185">Reference proteome</keyword>
<dbReference type="Proteomes" id="UP000790787">
    <property type="component" value="Chromosome 9"/>
</dbReference>